<evidence type="ECO:0000313" key="1">
    <source>
        <dbReference type="EMBL" id="OMJ23859.1"/>
    </source>
</evidence>
<dbReference type="Proteomes" id="UP000187429">
    <property type="component" value="Unassembled WGS sequence"/>
</dbReference>
<feature type="non-terminal residue" evidence="1">
    <location>
        <position position="50"/>
    </location>
</feature>
<evidence type="ECO:0000313" key="2">
    <source>
        <dbReference type="Proteomes" id="UP000187429"/>
    </source>
</evidence>
<comment type="caution">
    <text evidence="1">The sequence shown here is derived from an EMBL/GenBank/DDBJ whole genome shotgun (WGS) entry which is preliminary data.</text>
</comment>
<organism evidence="1 2">
    <name type="scientific">Smittium culicis</name>
    <dbReference type="NCBI Taxonomy" id="133412"/>
    <lineage>
        <taxon>Eukaryota</taxon>
        <taxon>Fungi</taxon>
        <taxon>Fungi incertae sedis</taxon>
        <taxon>Zoopagomycota</taxon>
        <taxon>Kickxellomycotina</taxon>
        <taxon>Harpellomycetes</taxon>
        <taxon>Harpellales</taxon>
        <taxon>Legeriomycetaceae</taxon>
        <taxon>Smittium</taxon>
    </lineage>
</organism>
<gene>
    <name evidence="1" type="ORF">AYI69_g4841</name>
</gene>
<reference evidence="2" key="1">
    <citation type="submission" date="2017-01" db="EMBL/GenBank/DDBJ databases">
        <authorList>
            <person name="Wang Y."/>
            <person name="White M."/>
            <person name="Kvist S."/>
            <person name="Moncalvo J.-M."/>
        </authorList>
    </citation>
    <scope>NUCLEOTIDE SEQUENCE [LARGE SCALE GENOMIC DNA]</scope>
    <source>
        <strain evidence="2">ID-206-W2</strain>
    </source>
</reference>
<accession>A0A1R1YA85</accession>
<sequence>MPRCLYLAYSKNTREADWCVASSYAVPARFGSWFCRKVSCISHKRTYPET</sequence>
<dbReference type="EMBL" id="LSSM01001949">
    <property type="protein sequence ID" value="OMJ23859.1"/>
    <property type="molecule type" value="Genomic_DNA"/>
</dbReference>
<dbReference type="AlphaFoldDB" id="A0A1R1YA85"/>
<protein>
    <submittedName>
        <fullName evidence="1">Uncharacterized protein</fullName>
    </submittedName>
</protein>
<proteinExistence type="predicted"/>
<keyword evidence="2" id="KW-1185">Reference proteome</keyword>
<name>A0A1R1YA85_9FUNG</name>